<name>A0ABR2C6Y8_9ROSI</name>
<evidence type="ECO:0000313" key="2">
    <source>
        <dbReference type="Proteomes" id="UP001472677"/>
    </source>
</evidence>
<organism evidence="1 2">
    <name type="scientific">Hibiscus sabdariffa</name>
    <name type="common">roselle</name>
    <dbReference type="NCBI Taxonomy" id="183260"/>
    <lineage>
        <taxon>Eukaryota</taxon>
        <taxon>Viridiplantae</taxon>
        <taxon>Streptophyta</taxon>
        <taxon>Embryophyta</taxon>
        <taxon>Tracheophyta</taxon>
        <taxon>Spermatophyta</taxon>
        <taxon>Magnoliopsida</taxon>
        <taxon>eudicotyledons</taxon>
        <taxon>Gunneridae</taxon>
        <taxon>Pentapetalae</taxon>
        <taxon>rosids</taxon>
        <taxon>malvids</taxon>
        <taxon>Malvales</taxon>
        <taxon>Malvaceae</taxon>
        <taxon>Malvoideae</taxon>
        <taxon>Hibiscus</taxon>
    </lineage>
</organism>
<dbReference type="EMBL" id="JBBPBM010000065">
    <property type="protein sequence ID" value="KAK8515162.1"/>
    <property type="molecule type" value="Genomic_DNA"/>
</dbReference>
<reference evidence="1 2" key="1">
    <citation type="journal article" date="2024" name="G3 (Bethesda)">
        <title>Genome assembly of Hibiscus sabdariffa L. provides insights into metabolisms of medicinal natural products.</title>
        <authorList>
            <person name="Kim T."/>
        </authorList>
    </citation>
    <scope>NUCLEOTIDE SEQUENCE [LARGE SCALE GENOMIC DNA]</scope>
    <source>
        <strain evidence="1">TK-2024</strain>
        <tissue evidence="1">Old leaves</tissue>
    </source>
</reference>
<keyword evidence="2" id="KW-1185">Reference proteome</keyword>
<sequence>MQAAWLSKGICLEIEKMIRGFVKGYSSSIRGLNLVRWEDVQQPITNEGLGFRDLKKYNQDRCLVDFWYDDWVENIGPLVLHAQSNSPPLPCPIVSFTSTSGNGNVRSTYLAINDAISNDGDNMWKLVWKLEIPQRIRVRQHMALDARCGLCKRGMED</sequence>
<protein>
    <submittedName>
        <fullName evidence="1">Uncharacterized protein</fullName>
    </submittedName>
</protein>
<dbReference type="Proteomes" id="UP001472677">
    <property type="component" value="Unassembled WGS sequence"/>
</dbReference>
<comment type="caution">
    <text evidence="1">The sequence shown here is derived from an EMBL/GenBank/DDBJ whole genome shotgun (WGS) entry which is preliminary data.</text>
</comment>
<proteinExistence type="predicted"/>
<accession>A0ABR2C6Y8</accession>
<evidence type="ECO:0000313" key="1">
    <source>
        <dbReference type="EMBL" id="KAK8515162.1"/>
    </source>
</evidence>
<gene>
    <name evidence="1" type="ORF">V6N12_001320</name>
</gene>